<accession>A0A8B6BPT6</accession>
<dbReference type="AlphaFoldDB" id="A0A8B6BPT6"/>
<evidence type="ECO:0000313" key="2">
    <source>
        <dbReference type="EMBL" id="VDH93331.1"/>
    </source>
</evidence>
<organism evidence="2 3">
    <name type="scientific">Mytilus galloprovincialis</name>
    <name type="common">Mediterranean mussel</name>
    <dbReference type="NCBI Taxonomy" id="29158"/>
    <lineage>
        <taxon>Eukaryota</taxon>
        <taxon>Metazoa</taxon>
        <taxon>Spiralia</taxon>
        <taxon>Lophotrochozoa</taxon>
        <taxon>Mollusca</taxon>
        <taxon>Bivalvia</taxon>
        <taxon>Autobranchia</taxon>
        <taxon>Pteriomorphia</taxon>
        <taxon>Mytilida</taxon>
        <taxon>Mytiloidea</taxon>
        <taxon>Mytilidae</taxon>
        <taxon>Mytilinae</taxon>
        <taxon>Mytilus</taxon>
    </lineage>
</organism>
<dbReference type="InterPro" id="IPR036397">
    <property type="entry name" value="RNaseH_sf"/>
</dbReference>
<feature type="region of interest" description="Disordered" evidence="1">
    <location>
        <begin position="90"/>
        <end position="122"/>
    </location>
</feature>
<dbReference type="Gene3D" id="3.30.420.10">
    <property type="entry name" value="Ribonuclease H-like superfamily/Ribonuclease H"/>
    <property type="match status" value="1"/>
</dbReference>
<comment type="caution">
    <text evidence="2">The sequence shown here is derived from an EMBL/GenBank/DDBJ whole genome shotgun (WGS) entry which is preliminary data.</text>
</comment>
<evidence type="ECO:0000313" key="3">
    <source>
        <dbReference type="Proteomes" id="UP000596742"/>
    </source>
</evidence>
<dbReference type="PANTHER" id="PTHR47266">
    <property type="entry name" value="ENDONUCLEASE-RELATED"/>
    <property type="match status" value="1"/>
</dbReference>
<evidence type="ECO:0008006" key="4">
    <source>
        <dbReference type="Google" id="ProtNLM"/>
    </source>
</evidence>
<feature type="compositionally biased region" description="Basic and acidic residues" evidence="1">
    <location>
        <begin position="91"/>
        <end position="108"/>
    </location>
</feature>
<name>A0A8B6BPT6_MYTGA</name>
<dbReference type="Proteomes" id="UP000596742">
    <property type="component" value="Unassembled WGS sequence"/>
</dbReference>
<evidence type="ECO:0000256" key="1">
    <source>
        <dbReference type="SAM" id="MobiDB-lite"/>
    </source>
</evidence>
<dbReference type="EMBL" id="UYJE01000437">
    <property type="protein sequence ID" value="VDH93331.1"/>
    <property type="molecule type" value="Genomic_DNA"/>
</dbReference>
<dbReference type="OrthoDB" id="6772100at2759"/>
<protein>
    <recommendedName>
        <fullName evidence="4">Chromo domain-containing protein</fullName>
    </recommendedName>
</protein>
<gene>
    <name evidence="2" type="ORF">MGAL_10B008192</name>
</gene>
<reference evidence="2" key="1">
    <citation type="submission" date="2018-11" db="EMBL/GenBank/DDBJ databases">
        <authorList>
            <person name="Alioto T."/>
            <person name="Alioto T."/>
        </authorList>
    </citation>
    <scope>NUCLEOTIDE SEQUENCE</scope>
</reference>
<sequence length="192" mass="22583">MFVDDHHKNWDVYIPYVLFAYRSSIQESTQETPFYLMYGRDARLPIDVALSDPTVTYTDADDYKANVLTRLQEAFTLAKDNIQLAQQKQKAYSDKKSAEPDYEIDRYSSKNPDQEDETIEDNDTETHVVVEVLDKLWTRNDEGRLEPKYFVKFENNTKENSWVKPDVIPGQLIEEFEENYKGRGASYRKKKV</sequence>
<proteinExistence type="predicted"/>
<keyword evidence="3" id="KW-1185">Reference proteome</keyword>
<dbReference type="InterPro" id="IPR052160">
    <property type="entry name" value="Gypsy_RT_Integrase-like"/>
</dbReference>
<dbReference type="GO" id="GO:0003676">
    <property type="term" value="F:nucleic acid binding"/>
    <property type="evidence" value="ECO:0007669"/>
    <property type="project" value="InterPro"/>
</dbReference>